<dbReference type="AlphaFoldDB" id="A0A645FSK0"/>
<dbReference type="EMBL" id="VSSQ01063694">
    <property type="protein sequence ID" value="MPN16696.1"/>
    <property type="molecule type" value="Genomic_DNA"/>
</dbReference>
<dbReference type="Gene3D" id="3.90.640.20">
    <property type="entry name" value="Heat-shock cognate protein, ATPase"/>
    <property type="match status" value="1"/>
</dbReference>
<protein>
    <submittedName>
        <fullName evidence="2">Anti-sigma-V factor RsiV</fullName>
    </submittedName>
</protein>
<accession>A0A645FSK0</accession>
<evidence type="ECO:0000313" key="2">
    <source>
        <dbReference type="EMBL" id="MPN16696.1"/>
    </source>
</evidence>
<proteinExistence type="predicted"/>
<dbReference type="Pfam" id="PF11738">
    <property type="entry name" value="DUF3298"/>
    <property type="match status" value="1"/>
</dbReference>
<evidence type="ECO:0000259" key="1">
    <source>
        <dbReference type="Pfam" id="PF11738"/>
    </source>
</evidence>
<feature type="domain" description="DUF3298" evidence="1">
    <location>
        <begin position="21"/>
        <end position="94"/>
    </location>
</feature>
<dbReference type="InterPro" id="IPR021729">
    <property type="entry name" value="DUF3298"/>
</dbReference>
<organism evidence="2">
    <name type="scientific">bioreactor metagenome</name>
    <dbReference type="NCBI Taxonomy" id="1076179"/>
    <lineage>
        <taxon>unclassified sequences</taxon>
        <taxon>metagenomes</taxon>
        <taxon>ecological metagenomes</taxon>
    </lineage>
</organism>
<reference evidence="2" key="1">
    <citation type="submission" date="2019-08" db="EMBL/GenBank/DDBJ databases">
        <authorList>
            <person name="Kucharzyk K."/>
            <person name="Murdoch R.W."/>
            <person name="Higgins S."/>
            <person name="Loffler F."/>
        </authorList>
    </citation>
    <scope>NUCLEOTIDE SEQUENCE</scope>
</reference>
<name>A0A645FSK0_9ZZZZ</name>
<sequence>MFYYNYDLTTSQPLTLRDMLGSDYIDIANKQIKEKIAERAKNPDNMYWSENEGGFTSIRDTQQFYVNKKGNPVIIFNKYEIAPGYMGIQEFEITK</sequence>
<gene>
    <name evidence="2" type="primary">rsiV_6</name>
    <name evidence="2" type="ORF">SDC9_164041</name>
</gene>
<comment type="caution">
    <text evidence="2">The sequence shown here is derived from an EMBL/GenBank/DDBJ whole genome shotgun (WGS) entry which is preliminary data.</text>
</comment>
<dbReference type="InterPro" id="IPR037126">
    <property type="entry name" value="PdaC/RsiV-like_sf"/>
</dbReference>